<sequence>MNIETGLETELEAGSETDPDIEPGRADASLTRPQRRLLRRIYNGRTVPIVVDGKPFLTFREASRYLLTLSPEAREAAYLEMRGQAK</sequence>
<dbReference type="AlphaFoldDB" id="A0A0B8ZYV0"/>
<feature type="region of interest" description="Disordered" evidence="1">
    <location>
        <begin position="1"/>
        <end position="32"/>
    </location>
</feature>
<feature type="compositionally biased region" description="Acidic residues" evidence="1">
    <location>
        <begin position="7"/>
        <end position="21"/>
    </location>
</feature>
<protein>
    <submittedName>
        <fullName evidence="2">Uncharacterized protein</fullName>
    </submittedName>
</protein>
<name>A0A0B8ZYV0_9SPHN</name>
<gene>
    <name evidence="2" type="ORF">NJ75_01442</name>
</gene>
<dbReference type="Proteomes" id="UP000031338">
    <property type="component" value="Unassembled WGS sequence"/>
</dbReference>
<dbReference type="EMBL" id="JRVC01000005">
    <property type="protein sequence ID" value="KHS48253.1"/>
    <property type="molecule type" value="Genomic_DNA"/>
</dbReference>
<accession>A0A0B8ZYV0</accession>
<proteinExistence type="predicted"/>
<evidence type="ECO:0000313" key="2">
    <source>
        <dbReference type="EMBL" id="KHS48253.1"/>
    </source>
</evidence>
<evidence type="ECO:0000256" key="1">
    <source>
        <dbReference type="SAM" id="MobiDB-lite"/>
    </source>
</evidence>
<organism evidence="2 3">
    <name type="scientific">Novosphingobium subterraneum</name>
    <dbReference type="NCBI Taxonomy" id="48936"/>
    <lineage>
        <taxon>Bacteria</taxon>
        <taxon>Pseudomonadati</taxon>
        <taxon>Pseudomonadota</taxon>
        <taxon>Alphaproteobacteria</taxon>
        <taxon>Sphingomonadales</taxon>
        <taxon>Sphingomonadaceae</taxon>
        <taxon>Novosphingobium</taxon>
    </lineage>
</organism>
<keyword evidence="3" id="KW-1185">Reference proteome</keyword>
<evidence type="ECO:0000313" key="3">
    <source>
        <dbReference type="Proteomes" id="UP000031338"/>
    </source>
</evidence>
<dbReference type="RefSeq" id="WP_230487782.1">
    <property type="nucleotide sequence ID" value="NZ_JRVC01000005.1"/>
</dbReference>
<reference evidence="2 3" key="1">
    <citation type="submission" date="2014-10" db="EMBL/GenBank/DDBJ databases">
        <title>Draft genome sequence of Novosphingobium subterraneum DSM 12447.</title>
        <authorList>
            <person name="Gan H.M."/>
            <person name="Gan H.Y."/>
            <person name="Savka M.A."/>
        </authorList>
    </citation>
    <scope>NUCLEOTIDE SEQUENCE [LARGE SCALE GENOMIC DNA]</scope>
    <source>
        <strain evidence="2 3">DSM 12447</strain>
    </source>
</reference>
<comment type="caution">
    <text evidence="2">The sequence shown here is derived from an EMBL/GenBank/DDBJ whole genome shotgun (WGS) entry which is preliminary data.</text>
</comment>
<dbReference type="PATRIC" id="fig|48936.3.peg.1443"/>